<evidence type="ECO:0008006" key="3">
    <source>
        <dbReference type="Google" id="ProtNLM"/>
    </source>
</evidence>
<dbReference type="STRING" id="3469.A0A4Y7JV78"/>
<organism evidence="1 2">
    <name type="scientific">Papaver somniferum</name>
    <name type="common">Opium poppy</name>
    <dbReference type="NCBI Taxonomy" id="3469"/>
    <lineage>
        <taxon>Eukaryota</taxon>
        <taxon>Viridiplantae</taxon>
        <taxon>Streptophyta</taxon>
        <taxon>Embryophyta</taxon>
        <taxon>Tracheophyta</taxon>
        <taxon>Spermatophyta</taxon>
        <taxon>Magnoliopsida</taxon>
        <taxon>Ranunculales</taxon>
        <taxon>Papaveraceae</taxon>
        <taxon>Papaveroideae</taxon>
        <taxon>Papaver</taxon>
    </lineage>
</organism>
<evidence type="ECO:0000313" key="1">
    <source>
        <dbReference type="EMBL" id="RZC63615.1"/>
    </source>
</evidence>
<reference evidence="1 2" key="1">
    <citation type="journal article" date="2018" name="Science">
        <title>The opium poppy genome and morphinan production.</title>
        <authorList>
            <person name="Guo L."/>
            <person name="Winzer T."/>
            <person name="Yang X."/>
            <person name="Li Y."/>
            <person name="Ning Z."/>
            <person name="He Z."/>
            <person name="Teodor R."/>
            <person name="Lu Y."/>
            <person name="Bowser T.A."/>
            <person name="Graham I.A."/>
            <person name="Ye K."/>
        </authorList>
    </citation>
    <scope>NUCLEOTIDE SEQUENCE [LARGE SCALE GENOMIC DNA]</scope>
    <source>
        <strain evidence="2">cv. HN1</strain>
        <tissue evidence="1">Leaves</tissue>
    </source>
</reference>
<dbReference type="GO" id="GO:0019005">
    <property type="term" value="C:SCF ubiquitin ligase complex"/>
    <property type="evidence" value="ECO:0007669"/>
    <property type="project" value="TreeGrafter"/>
</dbReference>
<dbReference type="GO" id="GO:0031146">
    <property type="term" value="P:SCF-dependent proteasomal ubiquitin-dependent protein catabolic process"/>
    <property type="evidence" value="ECO:0007669"/>
    <property type="project" value="TreeGrafter"/>
</dbReference>
<dbReference type="CDD" id="cd22159">
    <property type="entry name" value="F-box_AtTIR1-like"/>
    <property type="match status" value="1"/>
</dbReference>
<dbReference type="AlphaFoldDB" id="A0A4Y7JV78"/>
<evidence type="ECO:0000313" key="2">
    <source>
        <dbReference type="Proteomes" id="UP000316621"/>
    </source>
</evidence>
<dbReference type="SUPFAM" id="SSF52047">
    <property type="entry name" value="RNI-like"/>
    <property type="match status" value="1"/>
</dbReference>
<dbReference type="Proteomes" id="UP000316621">
    <property type="component" value="Chromosome 5"/>
</dbReference>
<dbReference type="InterPro" id="IPR001611">
    <property type="entry name" value="Leu-rich_rpt"/>
</dbReference>
<accession>A0A4Y7JV78</accession>
<dbReference type="PANTHER" id="PTHR13318">
    <property type="entry name" value="PARTNER OF PAIRED, ISOFORM B-RELATED"/>
    <property type="match status" value="1"/>
</dbReference>
<dbReference type="OMA" id="CHWHTHR"/>
<protein>
    <recommendedName>
        <fullName evidence="3">F-box domain-containing protein</fullName>
    </recommendedName>
</protein>
<sequence>MMGLSSEDHYKQGPVQIAMSEIVEEERKRCARHPCKTLTTSLITNLPDDCLNLIFLGLKTSIDRSSFGLTCRQWLRIQNYNHESLWFHSPLSSDTLLEIGPENFSIILCKLLARFQYLKFLSLSGCPELTDVVTSQSQYFGSHIQVLYLDSCSKLSDIKLCLMLSWFPRLTTISLKNSRITDKGLEILAQSCSSLQNVNLSKCQLISDSGVKFVSQNCRQLCSLCISDCRNIKGIGLHGCSQTLSYLEAEGCNLESEGIKAIVSGGGIEHMNLAGVREPFCYKGEGYELSKIGEGFAINLRVLNLQNCGSVVNNRTVTVISKGCPSLQVCNLGFCYMVDLEGWQAIGLNCHNLEELDVTGFLGLKDLGLQALCDGCSKLTKLHIWDLNNISFPAEKMFDSKRPNVI</sequence>
<dbReference type="SUPFAM" id="SSF81383">
    <property type="entry name" value="F-box domain"/>
    <property type="match status" value="1"/>
</dbReference>
<dbReference type="Gramene" id="RZC63615">
    <property type="protein sequence ID" value="RZC63615"/>
    <property type="gene ID" value="C5167_025389"/>
</dbReference>
<dbReference type="SMART" id="SM00367">
    <property type="entry name" value="LRR_CC"/>
    <property type="match status" value="6"/>
</dbReference>
<dbReference type="InterPro" id="IPR006553">
    <property type="entry name" value="Leu-rich_rpt_Cys-con_subtyp"/>
</dbReference>
<proteinExistence type="predicted"/>
<gene>
    <name evidence="1" type="ORF">C5167_025389</name>
</gene>
<dbReference type="InterPro" id="IPR036047">
    <property type="entry name" value="F-box-like_dom_sf"/>
</dbReference>
<dbReference type="Gene3D" id="3.80.10.10">
    <property type="entry name" value="Ribonuclease Inhibitor"/>
    <property type="match status" value="2"/>
</dbReference>
<name>A0A4Y7JV78_PAPSO</name>
<keyword evidence="2" id="KW-1185">Reference proteome</keyword>
<dbReference type="InterPro" id="IPR032675">
    <property type="entry name" value="LRR_dom_sf"/>
</dbReference>
<dbReference type="EMBL" id="CM010719">
    <property type="protein sequence ID" value="RZC63615.1"/>
    <property type="molecule type" value="Genomic_DNA"/>
</dbReference>
<dbReference type="Pfam" id="PF13516">
    <property type="entry name" value="LRR_6"/>
    <property type="match status" value="1"/>
</dbReference>
<dbReference type="Gene3D" id="1.20.1280.50">
    <property type="match status" value="1"/>
</dbReference>